<evidence type="ECO:0000313" key="4">
    <source>
        <dbReference type="EMBL" id="TYC53974.1"/>
    </source>
</evidence>
<proteinExistence type="predicted"/>
<evidence type="ECO:0000256" key="1">
    <source>
        <dbReference type="ARBA" id="ARBA00023125"/>
    </source>
</evidence>
<keyword evidence="5" id="KW-1185">Reference proteome</keyword>
<protein>
    <submittedName>
        <fullName evidence="4">Recombinase family protein</fullName>
    </submittedName>
</protein>
<dbReference type="SMART" id="SM00857">
    <property type="entry name" value="Resolvase"/>
    <property type="match status" value="1"/>
</dbReference>
<dbReference type="Gene3D" id="3.40.50.1390">
    <property type="entry name" value="Resolvase, N-terminal catalytic domain"/>
    <property type="match status" value="1"/>
</dbReference>
<name>A0A6C2CJ09_9RHOO</name>
<dbReference type="Proteomes" id="UP000389128">
    <property type="component" value="Unassembled WGS sequence"/>
</dbReference>
<dbReference type="RefSeq" id="WP_148580949.1">
    <property type="nucleotide sequence ID" value="NZ_SDKK01000024.1"/>
</dbReference>
<dbReference type="GO" id="GO:0003677">
    <property type="term" value="F:DNA binding"/>
    <property type="evidence" value="ECO:0007669"/>
    <property type="project" value="UniProtKB-KW"/>
</dbReference>
<dbReference type="GO" id="GO:0000150">
    <property type="term" value="F:DNA strand exchange activity"/>
    <property type="evidence" value="ECO:0007669"/>
    <property type="project" value="InterPro"/>
</dbReference>
<dbReference type="EMBL" id="SDKK01000024">
    <property type="protein sequence ID" value="TYC53974.1"/>
    <property type="molecule type" value="Genomic_DNA"/>
</dbReference>
<evidence type="ECO:0000259" key="3">
    <source>
        <dbReference type="PROSITE" id="PS51736"/>
    </source>
</evidence>
<evidence type="ECO:0000256" key="2">
    <source>
        <dbReference type="ARBA" id="ARBA00023172"/>
    </source>
</evidence>
<comment type="caution">
    <text evidence="4">The sequence shown here is derived from an EMBL/GenBank/DDBJ whole genome shotgun (WGS) entry which is preliminary data.</text>
</comment>
<dbReference type="CDD" id="cd03768">
    <property type="entry name" value="SR_ResInv"/>
    <property type="match status" value="1"/>
</dbReference>
<dbReference type="PANTHER" id="PTHR30461">
    <property type="entry name" value="DNA-INVERTASE FROM LAMBDOID PROPHAGE"/>
    <property type="match status" value="1"/>
</dbReference>
<dbReference type="OrthoDB" id="8585334at2"/>
<sequence>MATFAYLRGSTADQTTEQQLKQILDAGYSVESDRVYVEQGVSGKVPAMQREQFKRLHDRLSMQDTLIVAKLDRLGRDTLDVISTIENLTSLGISVGVLGLGVLDQSPQSRLTLTMLAAISQFERELISERTKAKLAQLKSEGVKLGRPVKFDDVALRARADDLFSQGLSWRKVAAELGVALSTLQRLMKQHSTMRVGTES</sequence>
<organism evidence="4 5">
    <name type="scientific">Zoogloea oleivorans</name>
    <dbReference type="NCBI Taxonomy" id="1552750"/>
    <lineage>
        <taxon>Bacteria</taxon>
        <taxon>Pseudomonadati</taxon>
        <taxon>Pseudomonadota</taxon>
        <taxon>Betaproteobacteria</taxon>
        <taxon>Rhodocyclales</taxon>
        <taxon>Zoogloeaceae</taxon>
        <taxon>Zoogloea</taxon>
    </lineage>
</organism>
<dbReference type="SUPFAM" id="SSF53041">
    <property type="entry name" value="Resolvase-like"/>
    <property type="match status" value="1"/>
</dbReference>
<reference evidence="4 5" key="1">
    <citation type="submission" date="2019-01" db="EMBL/GenBank/DDBJ databases">
        <title>Zoogloea oleivorans genome sequencing and assembly.</title>
        <authorList>
            <person name="Tancsics A."/>
            <person name="Farkas M."/>
            <person name="Kriszt B."/>
            <person name="Maroti G."/>
            <person name="Horvath B."/>
        </authorList>
    </citation>
    <scope>NUCLEOTIDE SEQUENCE [LARGE SCALE GENOMIC DNA]</scope>
    <source>
        <strain evidence="4 5">Buc</strain>
    </source>
</reference>
<keyword evidence="1" id="KW-0238">DNA-binding</keyword>
<dbReference type="InterPro" id="IPR050639">
    <property type="entry name" value="SSR_resolvase"/>
</dbReference>
<evidence type="ECO:0000313" key="5">
    <source>
        <dbReference type="Proteomes" id="UP000389128"/>
    </source>
</evidence>
<gene>
    <name evidence="4" type="ORF">ETQ85_20525</name>
</gene>
<dbReference type="Pfam" id="PF00239">
    <property type="entry name" value="Resolvase"/>
    <property type="match status" value="1"/>
</dbReference>
<dbReference type="PROSITE" id="PS51736">
    <property type="entry name" value="RECOMBINASES_3"/>
    <property type="match status" value="1"/>
</dbReference>
<accession>A0A6C2CJ09</accession>
<dbReference type="InterPro" id="IPR036162">
    <property type="entry name" value="Resolvase-like_N_sf"/>
</dbReference>
<keyword evidence="2" id="KW-0233">DNA recombination</keyword>
<dbReference type="PANTHER" id="PTHR30461:SF2">
    <property type="entry name" value="SERINE RECOMBINASE PINE-RELATED"/>
    <property type="match status" value="1"/>
</dbReference>
<feature type="domain" description="Resolvase/invertase-type recombinase catalytic" evidence="3">
    <location>
        <begin position="2"/>
        <end position="142"/>
    </location>
</feature>
<dbReference type="InterPro" id="IPR006119">
    <property type="entry name" value="Resolv_N"/>
</dbReference>
<dbReference type="AlphaFoldDB" id="A0A6C2CJ09"/>